<keyword evidence="2" id="KW-0472">Membrane</keyword>
<keyword evidence="2" id="KW-0812">Transmembrane</keyword>
<organism evidence="3 4">
    <name type="scientific">Canna indica</name>
    <name type="common">Indian-shot</name>
    <dbReference type="NCBI Taxonomy" id="4628"/>
    <lineage>
        <taxon>Eukaryota</taxon>
        <taxon>Viridiplantae</taxon>
        <taxon>Streptophyta</taxon>
        <taxon>Embryophyta</taxon>
        <taxon>Tracheophyta</taxon>
        <taxon>Spermatophyta</taxon>
        <taxon>Magnoliopsida</taxon>
        <taxon>Liliopsida</taxon>
        <taxon>Zingiberales</taxon>
        <taxon>Cannaceae</taxon>
        <taxon>Canna</taxon>
    </lineage>
</organism>
<evidence type="ECO:0000313" key="3">
    <source>
        <dbReference type="EMBL" id="WOL17924.1"/>
    </source>
</evidence>
<proteinExistence type="predicted"/>
<dbReference type="EMBL" id="CP136897">
    <property type="protein sequence ID" value="WOL17924.1"/>
    <property type="molecule type" value="Genomic_DNA"/>
</dbReference>
<reference evidence="3 4" key="1">
    <citation type="submission" date="2023-10" db="EMBL/GenBank/DDBJ databases">
        <title>Chromosome-scale genome assembly provides insights into flower coloration mechanisms of Canna indica.</title>
        <authorList>
            <person name="Li C."/>
        </authorList>
    </citation>
    <scope>NUCLEOTIDE SEQUENCE [LARGE SCALE GENOMIC DNA]</scope>
    <source>
        <tissue evidence="3">Flower</tissue>
    </source>
</reference>
<protein>
    <submittedName>
        <fullName evidence="3">Uncharacterized protein</fullName>
    </submittedName>
</protein>
<keyword evidence="4" id="KW-1185">Reference proteome</keyword>
<evidence type="ECO:0000256" key="1">
    <source>
        <dbReference type="SAM" id="MobiDB-lite"/>
    </source>
</evidence>
<feature type="region of interest" description="Disordered" evidence="1">
    <location>
        <begin position="1"/>
        <end position="30"/>
    </location>
</feature>
<keyword evidence="2" id="KW-1133">Transmembrane helix</keyword>
<accession>A0AAQ3QNM2</accession>
<feature type="transmembrane region" description="Helical" evidence="2">
    <location>
        <begin position="57"/>
        <end position="79"/>
    </location>
</feature>
<dbReference type="AlphaFoldDB" id="A0AAQ3QNM2"/>
<name>A0AAQ3QNM2_9LILI</name>
<gene>
    <name evidence="3" type="ORF">Cni_G26717</name>
</gene>
<sequence>MCREEARRAVRSGGKRSGGVRRPFEEGRSRTGGMIRVAAEAVPKAWSKGEESNSMPLLYIFLPFCAAIFLASSSVAAVATSRSPASFEPLGSGTNSDKQTKMIEVIAFLGHVGSKTSPASFEPLDRLRHHRRQADQEEMSEQDATYYKVTYEDGDGDWMLV</sequence>
<evidence type="ECO:0000256" key="2">
    <source>
        <dbReference type="SAM" id="Phobius"/>
    </source>
</evidence>
<evidence type="ECO:0000313" key="4">
    <source>
        <dbReference type="Proteomes" id="UP001327560"/>
    </source>
</evidence>
<dbReference type="Proteomes" id="UP001327560">
    <property type="component" value="Chromosome 8"/>
</dbReference>